<dbReference type="Pfam" id="PF02384">
    <property type="entry name" value="N6_Mtase"/>
    <property type="match status" value="1"/>
</dbReference>
<organism evidence="11 12">
    <name type="scientific">Mariniflexile aquimaris</name>
    <dbReference type="NCBI Taxonomy" id="881009"/>
    <lineage>
        <taxon>Bacteria</taxon>
        <taxon>Pseudomonadati</taxon>
        <taxon>Bacteroidota</taxon>
        <taxon>Flavobacteriia</taxon>
        <taxon>Flavobacteriales</taxon>
        <taxon>Flavobacteriaceae</taxon>
        <taxon>Mariniflexile</taxon>
    </lineage>
</organism>
<feature type="domain" description="DNA methylase adenine-specific" evidence="9">
    <location>
        <begin position="154"/>
        <end position="437"/>
    </location>
</feature>
<dbReference type="PANTHER" id="PTHR42998">
    <property type="entry name" value="TYPE I RESTRICTION ENZYME HINDVIIP M PROTEIN-RELATED"/>
    <property type="match status" value="1"/>
</dbReference>
<evidence type="ECO:0000256" key="8">
    <source>
        <dbReference type="SAM" id="Coils"/>
    </source>
</evidence>
<keyword evidence="12" id="KW-1185">Reference proteome</keyword>
<sequence>MTNQQLKDLEAKLWDSANALRAHGGLKASDYAVPVLGLIFLKFAENKYSQHEPEILKEYQKDKGTRMERPVQDVAIAKCGFYLPDNARYDYLLKLKGNKRAEALRDAMKGIEKHQDAKFQDVLPTEAYFEIEKKKDDILPQLLKTFSDIPKDASGDIFGKIYEYFLGKFAMSEGQKGGEFFTPTSVVRFIVEVIEPYKGKIYDPACGSGGMFVQSADFIAHEGHDLNDIYVYGQEYMGETVRLAKMNLLVHNLRGEITEANSYDSDPYDGYGKFDFVMANPPFNVKSVKESTVKNDKRFYEYGLPKNKGKSDDKISDANYLWISLFATSLNKNGRAGFVMPNSASDARNSEHDIRKNIVDSGIVDCMVSMPTNMFLTVTLPATLWFFDKQKVHTARKDKILFLDARNVYNQIDRAHREWTTENQQNLAAIVRLYRGETERYLELIYSYIKQAAVTANEVEPAMEALEAQIEKLIKRLKKYVADTKDAQRTPAKVKALKETDFFKKVESFTKAIAKTNETVLGNLAHPIENTPLENDAQLEAAAHLQWSVTQNQLNADALKQDVNTLLDLYKIADQNLKLPTDKDWTINSLSRADKPLEEALQNYIEATEQATYWVNNINWLQSRFPEAKYEDIVGLCKMADKTEYAEEQDYSLNAGRYVGVVFEDDLINKEEFNSKFKSLQDNFKILVESGQDLENKIIANSKCLVE</sequence>
<keyword evidence="3 11" id="KW-0489">Methyltransferase</keyword>
<proteinExistence type="inferred from homology"/>
<dbReference type="SUPFAM" id="SSF53335">
    <property type="entry name" value="S-adenosyl-L-methionine-dependent methyltransferases"/>
    <property type="match status" value="1"/>
</dbReference>
<feature type="coiled-coil region" evidence="8">
    <location>
        <begin position="456"/>
        <end position="490"/>
    </location>
</feature>
<dbReference type="Pfam" id="PF12161">
    <property type="entry name" value="HsdM_N"/>
    <property type="match status" value="1"/>
</dbReference>
<keyword evidence="8" id="KW-0175">Coiled coil</keyword>
<keyword evidence="6" id="KW-0680">Restriction system</keyword>
<evidence type="ECO:0000259" key="10">
    <source>
        <dbReference type="Pfam" id="PF12161"/>
    </source>
</evidence>
<evidence type="ECO:0000256" key="4">
    <source>
        <dbReference type="ARBA" id="ARBA00022679"/>
    </source>
</evidence>
<dbReference type="InterPro" id="IPR003356">
    <property type="entry name" value="DNA_methylase_A-5"/>
</dbReference>
<dbReference type="InterPro" id="IPR022749">
    <property type="entry name" value="D12N6_MeTrfase_N"/>
</dbReference>
<gene>
    <name evidence="11" type="ORF">ACFQ0I_13000</name>
</gene>
<dbReference type="GO" id="GO:0008168">
    <property type="term" value="F:methyltransferase activity"/>
    <property type="evidence" value="ECO:0007669"/>
    <property type="project" value="UniProtKB-KW"/>
</dbReference>
<dbReference type="InterPro" id="IPR052916">
    <property type="entry name" value="Type-I_RE_MTase_Subunit"/>
</dbReference>
<name>A0ABW3BU45_9FLAO</name>
<evidence type="ECO:0000313" key="11">
    <source>
        <dbReference type="EMBL" id="MFD0836689.1"/>
    </source>
</evidence>
<dbReference type="PANTHER" id="PTHR42998:SF1">
    <property type="entry name" value="TYPE I RESTRICTION ENZYME HINDI METHYLASE SUBUNIT"/>
    <property type="match status" value="1"/>
</dbReference>
<reference evidence="12" key="1">
    <citation type="journal article" date="2019" name="Int. J. Syst. Evol. Microbiol.">
        <title>The Global Catalogue of Microorganisms (GCM) 10K type strain sequencing project: providing services to taxonomists for standard genome sequencing and annotation.</title>
        <authorList>
            <consortium name="The Broad Institute Genomics Platform"/>
            <consortium name="The Broad Institute Genome Sequencing Center for Infectious Disease"/>
            <person name="Wu L."/>
            <person name="Ma J."/>
        </authorList>
    </citation>
    <scope>NUCLEOTIDE SEQUENCE [LARGE SCALE GENOMIC DNA]</scope>
    <source>
        <strain evidence="12">CCUG 60529</strain>
    </source>
</reference>
<dbReference type="Gene3D" id="3.40.50.150">
    <property type="entry name" value="Vaccinia Virus protein VP39"/>
    <property type="match status" value="1"/>
</dbReference>
<evidence type="ECO:0000256" key="1">
    <source>
        <dbReference type="ARBA" id="ARBA00006594"/>
    </source>
</evidence>
<evidence type="ECO:0000259" key="9">
    <source>
        <dbReference type="Pfam" id="PF02384"/>
    </source>
</evidence>
<evidence type="ECO:0000256" key="5">
    <source>
        <dbReference type="ARBA" id="ARBA00022691"/>
    </source>
</evidence>
<dbReference type="GO" id="GO:0032259">
    <property type="term" value="P:methylation"/>
    <property type="evidence" value="ECO:0007669"/>
    <property type="project" value="UniProtKB-KW"/>
</dbReference>
<dbReference type="InterPro" id="IPR029063">
    <property type="entry name" value="SAM-dependent_MTases_sf"/>
</dbReference>
<keyword evidence="5" id="KW-0949">S-adenosyl-L-methionine</keyword>
<evidence type="ECO:0000256" key="3">
    <source>
        <dbReference type="ARBA" id="ARBA00022603"/>
    </source>
</evidence>
<evidence type="ECO:0000313" key="12">
    <source>
        <dbReference type="Proteomes" id="UP001597011"/>
    </source>
</evidence>
<dbReference type="PRINTS" id="PR00507">
    <property type="entry name" value="N12N6MTFRASE"/>
</dbReference>
<dbReference type="Proteomes" id="UP001597011">
    <property type="component" value="Unassembled WGS sequence"/>
</dbReference>
<evidence type="ECO:0000256" key="7">
    <source>
        <dbReference type="ARBA" id="ARBA00047942"/>
    </source>
</evidence>
<comment type="caution">
    <text evidence="11">The sequence shown here is derived from an EMBL/GenBank/DDBJ whole genome shotgun (WGS) entry which is preliminary data.</text>
</comment>
<feature type="domain" description="N6 adenine-specific DNA methyltransferase N-terminal" evidence="10">
    <location>
        <begin position="9"/>
        <end position="146"/>
    </location>
</feature>
<evidence type="ECO:0000256" key="6">
    <source>
        <dbReference type="ARBA" id="ARBA00022747"/>
    </source>
</evidence>
<keyword evidence="4" id="KW-0808">Transferase</keyword>
<accession>A0ABW3BU45</accession>
<dbReference type="InterPro" id="IPR038333">
    <property type="entry name" value="T1MK-like_N_sf"/>
</dbReference>
<protein>
    <recommendedName>
        <fullName evidence="2">site-specific DNA-methyltransferase (adenine-specific)</fullName>
        <ecNumber evidence="2">2.1.1.72</ecNumber>
    </recommendedName>
</protein>
<dbReference type="Gene3D" id="1.20.1260.30">
    <property type="match status" value="1"/>
</dbReference>
<dbReference type="RefSeq" id="WP_379942922.1">
    <property type="nucleotide sequence ID" value="NZ_JBHTIB010000012.1"/>
</dbReference>
<dbReference type="EMBL" id="JBHTIB010000012">
    <property type="protein sequence ID" value="MFD0836689.1"/>
    <property type="molecule type" value="Genomic_DNA"/>
</dbReference>
<evidence type="ECO:0000256" key="2">
    <source>
        <dbReference type="ARBA" id="ARBA00011900"/>
    </source>
</evidence>
<comment type="similarity">
    <text evidence="1">Belongs to the N(4)/N(6)-methyltransferase family.</text>
</comment>
<comment type="catalytic activity">
    <reaction evidence="7">
        <text>a 2'-deoxyadenosine in DNA + S-adenosyl-L-methionine = an N(6)-methyl-2'-deoxyadenosine in DNA + S-adenosyl-L-homocysteine + H(+)</text>
        <dbReference type="Rhea" id="RHEA:15197"/>
        <dbReference type="Rhea" id="RHEA-COMP:12418"/>
        <dbReference type="Rhea" id="RHEA-COMP:12419"/>
        <dbReference type="ChEBI" id="CHEBI:15378"/>
        <dbReference type="ChEBI" id="CHEBI:57856"/>
        <dbReference type="ChEBI" id="CHEBI:59789"/>
        <dbReference type="ChEBI" id="CHEBI:90615"/>
        <dbReference type="ChEBI" id="CHEBI:90616"/>
        <dbReference type="EC" id="2.1.1.72"/>
    </reaction>
</comment>
<dbReference type="EC" id="2.1.1.72" evidence="2"/>